<dbReference type="EMBL" id="MWQA01000001">
    <property type="protein sequence ID" value="ORC05943.1"/>
    <property type="molecule type" value="Genomic_DNA"/>
</dbReference>
<comment type="caution">
    <text evidence="1">The sequence shown here is derived from an EMBL/GenBank/DDBJ whole genome shotgun (WGS) entry which is preliminary data.</text>
</comment>
<name>A0A8E2LMB9_9MYCO</name>
<reference evidence="1 2" key="1">
    <citation type="submission" date="2017-02" db="EMBL/GenBank/DDBJ databases">
        <title>Mycobacterium kansasii genomes.</title>
        <authorList>
            <person name="Borowka P."/>
            <person name="Strapagiel D."/>
            <person name="Marciniak B."/>
            <person name="Lach J."/>
            <person name="Bakula Z."/>
            <person name="Van Ingen J."/>
            <person name="Safianowska A."/>
            <person name="Brzostek A."/>
            <person name="Dziadek J."/>
            <person name="Jagielski T."/>
        </authorList>
    </citation>
    <scope>NUCLEOTIDE SEQUENCE [LARGE SCALE GENOMIC DNA]</scope>
    <source>
        <strain evidence="1 2">12MK</strain>
    </source>
</reference>
<evidence type="ECO:0000313" key="2">
    <source>
        <dbReference type="Proteomes" id="UP000192335"/>
    </source>
</evidence>
<protein>
    <submittedName>
        <fullName evidence="1">Uncharacterized protein</fullName>
    </submittedName>
</protein>
<gene>
    <name evidence="1" type="ORF">B4U45_04045</name>
</gene>
<dbReference type="AlphaFoldDB" id="A0A8E2LMB9"/>
<organism evidence="1 2">
    <name type="scientific">Mycobacterium persicum</name>
    <dbReference type="NCBI Taxonomy" id="1487726"/>
    <lineage>
        <taxon>Bacteria</taxon>
        <taxon>Bacillati</taxon>
        <taxon>Actinomycetota</taxon>
        <taxon>Actinomycetes</taxon>
        <taxon>Mycobacteriales</taxon>
        <taxon>Mycobacteriaceae</taxon>
        <taxon>Mycobacterium</taxon>
    </lineage>
</organism>
<evidence type="ECO:0000313" key="1">
    <source>
        <dbReference type="EMBL" id="ORC05943.1"/>
    </source>
</evidence>
<sequence>MIFECGRRPEHRHDAYSADRALRVSGSPHSLQNFAVAATALPHDRQDASAATVRLTSTSVS</sequence>
<accession>A0A8E2LMB9</accession>
<proteinExistence type="predicted"/>
<dbReference type="Proteomes" id="UP000192335">
    <property type="component" value="Unassembled WGS sequence"/>
</dbReference>